<feature type="transmembrane region" description="Helical" evidence="1">
    <location>
        <begin position="71"/>
        <end position="93"/>
    </location>
</feature>
<dbReference type="Pfam" id="PF04326">
    <property type="entry name" value="SLFN_AlbA_2"/>
    <property type="match status" value="1"/>
</dbReference>
<protein>
    <recommendedName>
        <fullName evidence="2">Schlafen AlbA-2 domain-containing protein</fullName>
    </recommendedName>
</protein>
<sequence>METDELQNRFALAPKDDGEHRISARESTELEFKRALTLATYGKSPRTIAAFANKTDGQIVFGISDKSRLRVLSVGMLFARLLALSACPCLGWYD</sequence>
<name>A0A366X7E2_9RHOB</name>
<evidence type="ECO:0000256" key="1">
    <source>
        <dbReference type="SAM" id="Phobius"/>
    </source>
</evidence>
<comment type="caution">
    <text evidence="3">The sequence shown here is derived from an EMBL/GenBank/DDBJ whole genome shotgun (WGS) entry which is preliminary data.</text>
</comment>
<organism evidence="3 4">
    <name type="scientific">Phaeobacter gallaeciensis</name>
    <dbReference type="NCBI Taxonomy" id="60890"/>
    <lineage>
        <taxon>Bacteria</taxon>
        <taxon>Pseudomonadati</taxon>
        <taxon>Pseudomonadota</taxon>
        <taxon>Alphaproteobacteria</taxon>
        <taxon>Rhodobacterales</taxon>
        <taxon>Roseobacteraceae</taxon>
        <taxon>Phaeobacter</taxon>
    </lineage>
</organism>
<keyword evidence="1" id="KW-0472">Membrane</keyword>
<dbReference type="Proteomes" id="UP000252706">
    <property type="component" value="Unassembled WGS sequence"/>
</dbReference>
<reference evidence="3 4" key="1">
    <citation type="submission" date="2018-07" db="EMBL/GenBank/DDBJ databases">
        <title>Modular assembly of carbohydrate-degrading microbial communities in the ocean.</title>
        <authorList>
            <person name="Enke T.N."/>
            <person name="Datta M.S."/>
            <person name="Schwartzman J.A."/>
            <person name="Cermak N."/>
            <person name="Schmitz D.A."/>
            <person name="Barrere J."/>
            <person name="Cordero O.X."/>
        </authorList>
    </citation>
    <scope>NUCLEOTIDE SEQUENCE [LARGE SCALE GENOMIC DNA]</scope>
    <source>
        <strain evidence="3 4">C3M10</strain>
    </source>
</reference>
<proteinExistence type="predicted"/>
<feature type="domain" description="Schlafen AlbA-2" evidence="2">
    <location>
        <begin position="26"/>
        <end position="69"/>
    </location>
</feature>
<dbReference type="EMBL" id="QOCE01000017">
    <property type="protein sequence ID" value="RBW57895.1"/>
    <property type="molecule type" value="Genomic_DNA"/>
</dbReference>
<evidence type="ECO:0000259" key="2">
    <source>
        <dbReference type="Pfam" id="PF04326"/>
    </source>
</evidence>
<dbReference type="Gene3D" id="3.30.950.30">
    <property type="entry name" value="Schlafen, AAA domain"/>
    <property type="match status" value="1"/>
</dbReference>
<dbReference type="RefSeq" id="WP_113822754.1">
    <property type="nucleotide sequence ID" value="NZ_QOCE01000017.1"/>
</dbReference>
<keyword evidence="1" id="KW-1133">Transmembrane helix</keyword>
<dbReference type="AlphaFoldDB" id="A0A366X7E2"/>
<evidence type="ECO:0000313" key="4">
    <source>
        <dbReference type="Proteomes" id="UP000252706"/>
    </source>
</evidence>
<dbReference type="OrthoDB" id="9807907at2"/>
<accession>A0A366X7E2</accession>
<evidence type="ECO:0000313" key="3">
    <source>
        <dbReference type="EMBL" id="RBW57895.1"/>
    </source>
</evidence>
<dbReference type="InterPro" id="IPR007421">
    <property type="entry name" value="Schlafen_AlbA_2_dom"/>
</dbReference>
<dbReference type="InterPro" id="IPR038461">
    <property type="entry name" value="Schlafen_AlbA_2_dom_sf"/>
</dbReference>
<keyword evidence="1" id="KW-0812">Transmembrane</keyword>
<gene>
    <name evidence="3" type="ORF">DS909_07035</name>
</gene>